<evidence type="ECO:0000256" key="6">
    <source>
        <dbReference type="SAM" id="SignalP"/>
    </source>
</evidence>
<dbReference type="PROSITE" id="PS51257">
    <property type="entry name" value="PROKAR_LIPOPROTEIN"/>
    <property type="match status" value="1"/>
</dbReference>
<sequence>MRRTAGLLSLLAVLLVGCGQAAEPEQAAPPPPPPATSQPVVESFDLAAALAEIEASGYTPTPPDGELAGPVRVIQAMCTGSANGRCQALFFFDGQRLAQQTGDIGMVRILSQDGTSVRVEFPVYNADDPGCCPSGTPTQHTIRLVGDQLQADPPISTNPNRPGD</sequence>
<keyword evidence="4" id="KW-0564">Palmitate</keyword>
<evidence type="ECO:0000256" key="3">
    <source>
        <dbReference type="ARBA" id="ARBA00023136"/>
    </source>
</evidence>
<evidence type="ECO:0000313" key="8">
    <source>
        <dbReference type="EMBL" id="SFN18562.1"/>
    </source>
</evidence>
<dbReference type="Pfam" id="PF14041">
    <property type="entry name" value="Lipoprotein_21"/>
    <property type="match status" value="1"/>
</dbReference>
<organism evidence="8 9">
    <name type="scientific">Saccharopolyspora antimicrobica</name>
    <dbReference type="NCBI Taxonomy" id="455193"/>
    <lineage>
        <taxon>Bacteria</taxon>
        <taxon>Bacillati</taxon>
        <taxon>Actinomycetota</taxon>
        <taxon>Actinomycetes</taxon>
        <taxon>Pseudonocardiales</taxon>
        <taxon>Pseudonocardiaceae</taxon>
        <taxon>Saccharopolyspora</taxon>
    </lineage>
</organism>
<accession>A0A1I4WYV2</accession>
<dbReference type="RefSeq" id="WP_246025299.1">
    <property type="nucleotide sequence ID" value="NZ_FOUP01000003.1"/>
</dbReference>
<evidence type="ECO:0000313" key="10">
    <source>
        <dbReference type="Proteomes" id="UP000270697"/>
    </source>
</evidence>
<keyword evidence="3" id="KW-0472">Membrane</keyword>
<protein>
    <submittedName>
        <fullName evidence="8">LppP/LprE lipoprotein</fullName>
    </submittedName>
</protein>
<keyword evidence="5 8" id="KW-0449">Lipoprotein</keyword>
<evidence type="ECO:0000256" key="5">
    <source>
        <dbReference type="ARBA" id="ARBA00023288"/>
    </source>
</evidence>
<keyword evidence="2 6" id="KW-0732">Signal</keyword>
<evidence type="ECO:0000256" key="4">
    <source>
        <dbReference type="ARBA" id="ARBA00023139"/>
    </source>
</evidence>
<name>A0A1I4WYV2_9PSEU</name>
<dbReference type="EMBL" id="FOUP01000003">
    <property type="protein sequence ID" value="SFN18562.1"/>
    <property type="molecule type" value="Genomic_DNA"/>
</dbReference>
<reference evidence="8 9" key="1">
    <citation type="submission" date="2016-10" db="EMBL/GenBank/DDBJ databases">
        <authorList>
            <person name="de Groot N.N."/>
        </authorList>
    </citation>
    <scope>NUCLEOTIDE SEQUENCE [LARGE SCALE GENOMIC DNA]</scope>
    <source>
        <strain evidence="8 9">CPCC 201259</strain>
    </source>
</reference>
<dbReference type="InterPro" id="IPR025971">
    <property type="entry name" value="LppP/LprE"/>
</dbReference>
<dbReference type="AlphaFoldDB" id="A0A1I4WYV2"/>
<gene>
    <name evidence="7" type="ORF">ATL45_2520</name>
    <name evidence="8" type="ORF">SAMN05421805_103136</name>
</gene>
<evidence type="ECO:0000313" key="9">
    <source>
        <dbReference type="Proteomes" id="UP000199398"/>
    </source>
</evidence>
<keyword evidence="1" id="KW-1003">Cell membrane</keyword>
<dbReference type="EMBL" id="RBXX01000002">
    <property type="protein sequence ID" value="RKT84210.1"/>
    <property type="molecule type" value="Genomic_DNA"/>
</dbReference>
<feature type="chain" id="PRO_5011447669" evidence="6">
    <location>
        <begin position="22"/>
        <end position="164"/>
    </location>
</feature>
<dbReference type="Proteomes" id="UP000270697">
    <property type="component" value="Unassembled WGS sequence"/>
</dbReference>
<dbReference type="Proteomes" id="UP000199398">
    <property type="component" value="Unassembled WGS sequence"/>
</dbReference>
<feature type="signal peptide" evidence="6">
    <location>
        <begin position="1"/>
        <end position="21"/>
    </location>
</feature>
<evidence type="ECO:0000256" key="2">
    <source>
        <dbReference type="ARBA" id="ARBA00022729"/>
    </source>
</evidence>
<proteinExistence type="predicted"/>
<reference evidence="7 10" key="2">
    <citation type="submission" date="2018-10" db="EMBL/GenBank/DDBJ databases">
        <title>Sequencing the genomes of 1000 actinobacteria strains.</title>
        <authorList>
            <person name="Klenk H.-P."/>
        </authorList>
    </citation>
    <scope>NUCLEOTIDE SEQUENCE [LARGE SCALE GENOMIC DNA]</scope>
    <source>
        <strain evidence="7 10">DSM 45119</strain>
    </source>
</reference>
<evidence type="ECO:0000313" key="7">
    <source>
        <dbReference type="EMBL" id="RKT84210.1"/>
    </source>
</evidence>
<keyword evidence="10" id="KW-1185">Reference proteome</keyword>
<evidence type="ECO:0000256" key="1">
    <source>
        <dbReference type="ARBA" id="ARBA00022475"/>
    </source>
</evidence>